<reference evidence="2" key="1">
    <citation type="submission" date="2016-03" db="EMBL/GenBank/DDBJ databases">
        <title>Updated assembly of Pseudogymnoascus destructans, the fungus causing white-nose syndrome of bats.</title>
        <authorList>
            <person name="Palmer J.M."/>
            <person name="Drees K.P."/>
            <person name="Foster J.T."/>
            <person name="Lindner D.L."/>
        </authorList>
    </citation>
    <scope>NUCLEOTIDE SEQUENCE [LARGE SCALE GENOMIC DNA]</scope>
    <source>
        <strain evidence="2">20631-21</strain>
    </source>
</reference>
<organism evidence="2">
    <name type="scientific">Pseudogymnoascus destructans</name>
    <dbReference type="NCBI Taxonomy" id="655981"/>
    <lineage>
        <taxon>Eukaryota</taxon>
        <taxon>Fungi</taxon>
        <taxon>Dikarya</taxon>
        <taxon>Ascomycota</taxon>
        <taxon>Pezizomycotina</taxon>
        <taxon>Leotiomycetes</taxon>
        <taxon>Thelebolales</taxon>
        <taxon>Thelebolaceae</taxon>
        <taxon>Pseudogymnoascus</taxon>
    </lineage>
</organism>
<evidence type="ECO:0008006" key="3">
    <source>
        <dbReference type="Google" id="ProtNLM"/>
    </source>
</evidence>
<dbReference type="Proteomes" id="UP000077154">
    <property type="component" value="Unassembled WGS sequence"/>
</dbReference>
<dbReference type="EMBL" id="KV441391">
    <property type="protein sequence ID" value="OAF60354.1"/>
    <property type="molecule type" value="Genomic_DNA"/>
</dbReference>
<protein>
    <recommendedName>
        <fullName evidence="3">Retrotransposon gag domain-containing protein</fullName>
    </recommendedName>
</protein>
<dbReference type="GeneID" id="36286366"/>
<feature type="chain" id="PRO_5008056517" description="Retrotransposon gag domain-containing protein" evidence="1">
    <location>
        <begin position="30"/>
        <end position="303"/>
    </location>
</feature>
<evidence type="ECO:0000313" key="2">
    <source>
        <dbReference type="EMBL" id="OAF60354.1"/>
    </source>
</evidence>
<proteinExistence type="predicted"/>
<accession>A0A177AGP4</accession>
<gene>
    <name evidence="2" type="ORF">VC83_03289</name>
</gene>
<sequence length="303" mass="33626">MIMMFALTGAAKLMTMMTLNCLAVPLVRAGSERVDLRIDLKSALLFSKALDEVLEPGFGPCSPSDLPAKPGDSASDAAVAKYETDVTALRKRVAQDQATIMIINSSCSYSVCQVTAECLTAAEIWSTLAKTYQGRGFNLEYSTITELVCLKYEHFNDLEKYKQTFRSLAAKWKQLEAFPTWAERNKAAMTLNRDAITLEQLINEVSDLSRNAQAKSTHKISMMANQKDSAHTQTPAINFIPNLQIRQEGEQAEVVVVVAEVVEDAVVEARVEIQRWHPSISPTLTLTTPWEIMRKMNGSQTQS</sequence>
<dbReference type="AlphaFoldDB" id="A0A177AGP4"/>
<evidence type="ECO:0000256" key="1">
    <source>
        <dbReference type="SAM" id="SignalP"/>
    </source>
</evidence>
<name>A0A177AGP4_9PEZI</name>
<dbReference type="VEuPathDB" id="FungiDB:GMDG_04369"/>
<dbReference type="RefSeq" id="XP_024325635.1">
    <property type="nucleotide sequence ID" value="XM_024466937.1"/>
</dbReference>
<keyword evidence="1" id="KW-0732">Signal</keyword>
<feature type="signal peptide" evidence="1">
    <location>
        <begin position="1"/>
        <end position="29"/>
    </location>
</feature>